<organism evidence="1 2">
    <name type="scientific">Hirundo rustica rustica</name>
    <dbReference type="NCBI Taxonomy" id="333673"/>
    <lineage>
        <taxon>Eukaryota</taxon>
        <taxon>Metazoa</taxon>
        <taxon>Chordata</taxon>
        <taxon>Craniata</taxon>
        <taxon>Vertebrata</taxon>
        <taxon>Euteleostomi</taxon>
        <taxon>Archelosauria</taxon>
        <taxon>Archosauria</taxon>
        <taxon>Dinosauria</taxon>
        <taxon>Saurischia</taxon>
        <taxon>Theropoda</taxon>
        <taxon>Coelurosauria</taxon>
        <taxon>Aves</taxon>
        <taxon>Neognathae</taxon>
        <taxon>Neoaves</taxon>
        <taxon>Telluraves</taxon>
        <taxon>Australaves</taxon>
        <taxon>Passeriformes</taxon>
        <taxon>Sylvioidea</taxon>
        <taxon>Hirundinidae</taxon>
        <taxon>Hirundo</taxon>
    </lineage>
</organism>
<accession>A0A3M0K4A4</accession>
<dbReference type="Proteomes" id="UP000269221">
    <property type="component" value="Unassembled WGS sequence"/>
</dbReference>
<evidence type="ECO:0000313" key="2">
    <source>
        <dbReference type="Proteomes" id="UP000269221"/>
    </source>
</evidence>
<evidence type="ECO:0000313" key="1">
    <source>
        <dbReference type="EMBL" id="RMC07992.1"/>
    </source>
</evidence>
<reference evidence="1 2" key="1">
    <citation type="submission" date="2018-07" db="EMBL/GenBank/DDBJ databases">
        <title>A high quality draft genome assembly of the barn swallow (H. rustica rustica).</title>
        <authorList>
            <person name="Formenti G."/>
            <person name="Chiara M."/>
            <person name="Poveda L."/>
            <person name="Francoijs K.-J."/>
            <person name="Bonisoli-Alquati A."/>
            <person name="Canova L."/>
            <person name="Gianfranceschi L."/>
            <person name="Horner D.S."/>
            <person name="Saino N."/>
        </authorList>
    </citation>
    <scope>NUCLEOTIDE SEQUENCE [LARGE SCALE GENOMIC DNA]</scope>
    <source>
        <strain evidence="1">Chelidonia</strain>
        <tissue evidence="1">Blood</tissue>
    </source>
</reference>
<proteinExistence type="predicted"/>
<keyword evidence="2" id="KW-1185">Reference proteome</keyword>
<dbReference type="AlphaFoldDB" id="A0A3M0K4A4"/>
<dbReference type="EMBL" id="QRBI01000119">
    <property type="protein sequence ID" value="RMC07992.1"/>
    <property type="molecule type" value="Genomic_DNA"/>
</dbReference>
<sequence>MDHGSGQLSIQLRTRPEKTLDWTLLKSCNSDLSEDEPTKSILNTKERLSTVDVTMVSASASVLLYPNLKVRPEQ</sequence>
<protein>
    <submittedName>
        <fullName evidence="1">Uncharacterized protein</fullName>
    </submittedName>
</protein>
<name>A0A3M0K4A4_HIRRU</name>
<comment type="caution">
    <text evidence="1">The sequence shown here is derived from an EMBL/GenBank/DDBJ whole genome shotgun (WGS) entry which is preliminary data.</text>
</comment>
<gene>
    <name evidence="1" type="ORF">DUI87_15464</name>
</gene>